<dbReference type="AlphaFoldDB" id="A0A2K8T3M8"/>
<sequence length="206" mass="22667">MVQAVSTELTPLKVQQAVDAIFEVLGEPTDEWQRQALEQYKKGDAIAVKKINASHLRDYYCKCLGFLVSATNTNPNLRKILSAAANAAADHAQVRTLDKISDGNARAFESDDLVGNAIQNILKFLTPQTEYHQLALASRTNYDALKELEKENPEDNLIKVLLYLTKAKPDSPALFTIIAEAGTTAALYVRNLEHQKITDAIAAALN</sequence>
<proteinExistence type="predicted"/>
<name>A0A2K8T3M8_9NOSO</name>
<protein>
    <submittedName>
        <fullName evidence="1">Uncharacterized protein</fullName>
    </submittedName>
</protein>
<accession>A0A2K8T3M8</accession>
<reference evidence="1 2" key="1">
    <citation type="submission" date="2017-11" db="EMBL/GenBank/DDBJ databases">
        <title>Complete genome of a free-living desiccation-tolerant cyanobacterium and its photosynthetic adaptation to extreme terrestrial habitat.</title>
        <authorList>
            <person name="Shang J."/>
        </authorList>
    </citation>
    <scope>NUCLEOTIDE SEQUENCE [LARGE SCALE GENOMIC DNA]</scope>
    <source>
        <strain evidence="1 2">CCNUN1</strain>
    </source>
</reference>
<dbReference type="RefSeq" id="WP_100902393.1">
    <property type="nucleotide sequence ID" value="NZ_CAWNNC010000001.1"/>
</dbReference>
<organism evidence="1 2">
    <name type="scientific">Nostoc flagelliforme CCNUN1</name>
    <dbReference type="NCBI Taxonomy" id="2038116"/>
    <lineage>
        <taxon>Bacteria</taxon>
        <taxon>Bacillati</taxon>
        <taxon>Cyanobacteriota</taxon>
        <taxon>Cyanophyceae</taxon>
        <taxon>Nostocales</taxon>
        <taxon>Nostocaceae</taxon>
        <taxon>Nostoc</taxon>
    </lineage>
</organism>
<dbReference type="EMBL" id="CP024785">
    <property type="protein sequence ID" value="AUB42328.1"/>
    <property type="molecule type" value="Genomic_DNA"/>
</dbReference>
<gene>
    <name evidence="1" type="ORF">COO91_08451</name>
</gene>
<evidence type="ECO:0000313" key="1">
    <source>
        <dbReference type="EMBL" id="AUB42328.1"/>
    </source>
</evidence>
<dbReference type="KEGG" id="nfl:COO91_08451"/>
<dbReference type="Proteomes" id="UP000232003">
    <property type="component" value="Chromosome"/>
</dbReference>
<keyword evidence="2" id="KW-1185">Reference proteome</keyword>
<evidence type="ECO:0000313" key="2">
    <source>
        <dbReference type="Proteomes" id="UP000232003"/>
    </source>
</evidence>
<dbReference type="OrthoDB" id="485670at2"/>